<sequence>MKILITAGPTCEDIDPIRFLTNRSSGRLGYAIAAEAARRGHNVVLVSGPTNLDPPPEVRTVNVRSAADMLAASVKAFGDCRVAVLVAAVADFKPAEYSPAKIKKDGAELVLRLVATDDVAKRLGEMKTDQFIVGFALETGDGRDAAHTKRRDKNMDAIVLNDPKTLGADEISAEILADAAPWDGARQMSKAEFAVRVLDFIERCTSA</sequence>
<dbReference type="InterPro" id="IPR035929">
    <property type="entry name" value="CoaB-like_sf"/>
</dbReference>
<dbReference type="GO" id="GO:0015937">
    <property type="term" value="P:coenzyme A biosynthetic process"/>
    <property type="evidence" value="ECO:0007669"/>
    <property type="project" value="UniProtKB-ARBA"/>
</dbReference>
<name>A0A0F9WTG5_9ZZZZ</name>
<accession>A0A0F9WTG5</accession>
<dbReference type="InterPro" id="IPR007085">
    <property type="entry name" value="DNA/pantothenate-metab_flavo_C"/>
</dbReference>
<evidence type="ECO:0000313" key="2">
    <source>
        <dbReference type="EMBL" id="KKN82123.1"/>
    </source>
</evidence>
<gene>
    <name evidence="2" type="ORF">LCGC14_0312350</name>
</gene>
<feature type="domain" description="DNA/pantothenate metabolism flavoprotein C-terminal" evidence="1">
    <location>
        <begin position="2"/>
        <end position="202"/>
    </location>
</feature>
<organism evidence="2">
    <name type="scientific">marine sediment metagenome</name>
    <dbReference type="NCBI Taxonomy" id="412755"/>
    <lineage>
        <taxon>unclassified sequences</taxon>
        <taxon>metagenomes</taxon>
        <taxon>ecological metagenomes</taxon>
    </lineage>
</organism>
<dbReference type="EMBL" id="LAZR01000205">
    <property type="protein sequence ID" value="KKN82123.1"/>
    <property type="molecule type" value="Genomic_DNA"/>
</dbReference>
<dbReference type="Pfam" id="PF04127">
    <property type="entry name" value="DFP"/>
    <property type="match status" value="1"/>
</dbReference>
<reference evidence="2" key="1">
    <citation type="journal article" date="2015" name="Nature">
        <title>Complex archaea that bridge the gap between prokaryotes and eukaryotes.</title>
        <authorList>
            <person name="Spang A."/>
            <person name="Saw J.H."/>
            <person name="Jorgensen S.L."/>
            <person name="Zaremba-Niedzwiedzka K."/>
            <person name="Martijn J."/>
            <person name="Lind A.E."/>
            <person name="van Eijk R."/>
            <person name="Schleper C."/>
            <person name="Guy L."/>
            <person name="Ettema T.J."/>
        </authorList>
    </citation>
    <scope>NUCLEOTIDE SEQUENCE</scope>
</reference>
<evidence type="ECO:0000259" key="1">
    <source>
        <dbReference type="Pfam" id="PF04127"/>
    </source>
</evidence>
<dbReference type="SUPFAM" id="SSF102645">
    <property type="entry name" value="CoaB-like"/>
    <property type="match status" value="1"/>
</dbReference>
<protein>
    <recommendedName>
        <fullName evidence="1">DNA/pantothenate metabolism flavoprotein C-terminal domain-containing protein</fullName>
    </recommendedName>
</protein>
<dbReference type="AlphaFoldDB" id="A0A0F9WTG5"/>
<comment type="caution">
    <text evidence="2">The sequence shown here is derived from an EMBL/GenBank/DDBJ whole genome shotgun (WGS) entry which is preliminary data.</text>
</comment>
<dbReference type="GO" id="GO:0003824">
    <property type="term" value="F:catalytic activity"/>
    <property type="evidence" value="ECO:0007669"/>
    <property type="project" value="UniProtKB-ARBA"/>
</dbReference>
<proteinExistence type="predicted"/>
<dbReference type="Gene3D" id="3.40.50.10300">
    <property type="entry name" value="CoaB-like"/>
    <property type="match status" value="1"/>
</dbReference>